<dbReference type="WBParaSite" id="DME_0000403801-mRNA-1">
    <property type="protein sequence ID" value="DME_0000403801-mRNA-1"/>
    <property type="gene ID" value="DME_0000403801"/>
</dbReference>
<dbReference type="Gene3D" id="1.10.1040.10">
    <property type="entry name" value="N-(1-d-carboxylethyl)-l-norvaline Dehydrogenase, domain 2"/>
    <property type="match status" value="1"/>
</dbReference>
<dbReference type="GO" id="GO:0005739">
    <property type="term" value="C:mitochondrion"/>
    <property type="evidence" value="ECO:0007669"/>
    <property type="project" value="TreeGrafter"/>
</dbReference>
<evidence type="ECO:0000256" key="7">
    <source>
        <dbReference type="ARBA" id="ARBA00049197"/>
    </source>
</evidence>
<dbReference type="InterPro" id="IPR008927">
    <property type="entry name" value="6-PGluconate_DH-like_C_sf"/>
</dbReference>
<feature type="domain" description="3-hydroxyisobutyrate dehydrogenase-like NAD-binding" evidence="11">
    <location>
        <begin position="156"/>
        <end position="283"/>
    </location>
</feature>
<keyword evidence="14" id="KW-1185">Reference proteome</keyword>
<evidence type="ECO:0000256" key="4">
    <source>
        <dbReference type="ARBA" id="ARBA00022456"/>
    </source>
</evidence>
<dbReference type="SUPFAM" id="SSF48179">
    <property type="entry name" value="6-phosphogluconate dehydrogenase C-terminal domain-like"/>
    <property type="match status" value="1"/>
</dbReference>
<evidence type="ECO:0000256" key="2">
    <source>
        <dbReference type="ARBA" id="ARBA00006013"/>
    </source>
</evidence>
<evidence type="ECO:0000256" key="9">
    <source>
        <dbReference type="RuleBase" id="RU910714"/>
    </source>
</evidence>
<dbReference type="InterPro" id="IPR006115">
    <property type="entry name" value="6PGDH_NADP-bd"/>
</dbReference>
<dbReference type="GO" id="GO:0050661">
    <property type="term" value="F:NADP binding"/>
    <property type="evidence" value="ECO:0007669"/>
    <property type="project" value="InterPro"/>
</dbReference>
<evidence type="ECO:0000313" key="15">
    <source>
        <dbReference type="WBParaSite" id="DME_0000403801-mRNA-1"/>
    </source>
</evidence>
<comment type="catalytic activity">
    <reaction evidence="7 9">
        <text>3-hydroxy-2-methylpropanoate + NAD(+) = 2-methyl-3-oxopropanoate + NADH + H(+)</text>
        <dbReference type="Rhea" id="RHEA:17681"/>
        <dbReference type="ChEBI" id="CHEBI:11805"/>
        <dbReference type="ChEBI" id="CHEBI:15378"/>
        <dbReference type="ChEBI" id="CHEBI:57540"/>
        <dbReference type="ChEBI" id="CHEBI:57700"/>
        <dbReference type="ChEBI" id="CHEBI:57945"/>
        <dbReference type="EC" id="1.1.1.31"/>
    </reaction>
</comment>
<reference evidence="15" key="1">
    <citation type="submission" date="2017-02" db="UniProtKB">
        <authorList>
            <consortium name="WormBaseParasite"/>
        </authorList>
    </citation>
    <scope>IDENTIFICATION</scope>
</reference>
<gene>
    <name evidence="12" type="ORF">DME_LOCUS402</name>
</gene>
<evidence type="ECO:0000313" key="13">
    <source>
        <dbReference type="Proteomes" id="UP000038040"/>
    </source>
</evidence>
<dbReference type="NCBIfam" id="TIGR01692">
    <property type="entry name" value="HIBADH"/>
    <property type="match status" value="1"/>
</dbReference>
<dbReference type="InterPro" id="IPR013328">
    <property type="entry name" value="6PGD_dom2"/>
</dbReference>
<feature type="active site" evidence="8">
    <location>
        <position position="162"/>
    </location>
</feature>
<evidence type="ECO:0000256" key="8">
    <source>
        <dbReference type="PIRSR" id="PIRSR000103-1"/>
    </source>
</evidence>
<name>A0A0N4UA81_DRAME</name>
<evidence type="ECO:0000259" key="11">
    <source>
        <dbReference type="Pfam" id="PF14833"/>
    </source>
</evidence>
<dbReference type="Proteomes" id="UP000274756">
    <property type="component" value="Unassembled WGS sequence"/>
</dbReference>
<accession>A0A0N4UA81</accession>
<dbReference type="UniPathway" id="UPA00362"/>
<dbReference type="PIRSF" id="PIRSF000103">
    <property type="entry name" value="HIBADH"/>
    <property type="match status" value="1"/>
</dbReference>
<keyword evidence="5 9" id="KW-0560">Oxidoreductase</keyword>
<feature type="domain" description="6-phosphogluconate dehydrogenase NADP-binding" evidence="10">
    <location>
        <begin position="8"/>
        <end position="153"/>
    </location>
</feature>
<dbReference type="PANTHER" id="PTHR22981">
    <property type="entry name" value="3-HYDROXYISOBUTYRATE DEHYDROGENASE-RELATED"/>
    <property type="match status" value="1"/>
</dbReference>
<dbReference type="Pfam" id="PF14833">
    <property type="entry name" value="NAD_binding_11"/>
    <property type="match status" value="1"/>
</dbReference>
<dbReference type="InterPro" id="IPR002204">
    <property type="entry name" value="3-OH-isobutyrate_DH-rel_CS"/>
</dbReference>
<dbReference type="AlphaFoldDB" id="A0A0N4UA81"/>
<dbReference type="Pfam" id="PF03446">
    <property type="entry name" value="NAD_binding_2"/>
    <property type="match status" value="1"/>
</dbReference>
<dbReference type="SUPFAM" id="SSF51735">
    <property type="entry name" value="NAD(P)-binding Rossmann-fold domains"/>
    <property type="match status" value="1"/>
</dbReference>
<keyword evidence="4 9" id="KW-0101">Branched-chain amino acid catabolism</keyword>
<dbReference type="EMBL" id="UYYG01000003">
    <property type="protein sequence ID" value="VDN50429.1"/>
    <property type="molecule type" value="Genomic_DNA"/>
</dbReference>
<evidence type="ECO:0000313" key="12">
    <source>
        <dbReference type="EMBL" id="VDN50429.1"/>
    </source>
</evidence>
<evidence type="ECO:0000256" key="3">
    <source>
        <dbReference type="ARBA" id="ARBA00012991"/>
    </source>
</evidence>
<comment type="similarity">
    <text evidence="2">Belongs to the HIBADH-related family. 3-hydroxyisobutyrate dehydrogenase subfamily.</text>
</comment>
<evidence type="ECO:0000256" key="5">
    <source>
        <dbReference type="ARBA" id="ARBA00023002"/>
    </source>
</evidence>
<dbReference type="InterPro" id="IPR036291">
    <property type="entry name" value="NAD(P)-bd_dom_sf"/>
</dbReference>
<proteinExistence type="inferred from homology"/>
<dbReference type="PANTHER" id="PTHR22981:SF7">
    <property type="entry name" value="3-HYDROXYISOBUTYRATE DEHYDROGENASE, MITOCHONDRIAL"/>
    <property type="match status" value="1"/>
</dbReference>
<evidence type="ECO:0000313" key="14">
    <source>
        <dbReference type="Proteomes" id="UP000274756"/>
    </source>
</evidence>
<dbReference type="FunFam" id="1.10.1040.10:FF:000006">
    <property type="entry name" value="3-hydroxyisobutyrate dehydrogenase"/>
    <property type="match status" value="1"/>
</dbReference>
<dbReference type="InterPro" id="IPR011548">
    <property type="entry name" value="HIBADH"/>
</dbReference>
<dbReference type="Gene3D" id="3.40.50.720">
    <property type="entry name" value="NAD(P)-binding Rossmann-like Domain"/>
    <property type="match status" value="1"/>
</dbReference>
<reference evidence="12 14" key="2">
    <citation type="submission" date="2018-11" db="EMBL/GenBank/DDBJ databases">
        <authorList>
            <consortium name="Pathogen Informatics"/>
        </authorList>
    </citation>
    <scope>NUCLEOTIDE SEQUENCE [LARGE SCALE GENOMIC DNA]</scope>
</reference>
<dbReference type="PROSITE" id="PS00895">
    <property type="entry name" value="3_HYDROXYISOBUT_DH"/>
    <property type="match status" value="1"/>
</dbReference>
<dbReference type="STRING" id="318479.A0A0N4UA81"/>
<sequence>MLEVRTMIGFIGLGNMGICMAKNLMRKGQRVVKFGAEIAKDPSDIALKCQRLITMLPNSSHVMEVFTADNGILRTMKPGTLCIDSSTIDQNVSIEIASLVNAKGGHYMDAPVSGGVIGAEKGTLAFMVGGEERFFDNTLELLKLMGQNIIYCGKTGNGQAAKICNNMLLAIEMIGVAEAMNLGIKMGLDAKRLASIINSSSGRCWSSDTYNPVPNILEGIPSSNNYLGGFKVSLMAKDLGLAQNASTATQTPIPLGSAAHQIYRILAKTSEYKRLDFAVVYQYLKDN</sequence>
<evidence type="ECO:0000259" key="10">
    <source>
        <dbReference type="Pfam" id="PF03446"/>
    </source>
</evidence>
<dbReference type="InterPro" id="IPR015815">
    <property type="entry name" value="HIBADH-related"/>
</dbReference>
<protein>
    <recommendedName>
        <fullName evidence="3 9">3-hydroxyisobutyrate dehydrogenase</fullName>
        <shortName evidence="9">HIBADH</shortName>
        <ecNumber evidence="3 9">1.1.1.31</ecNumber>
    </recommendedName>
</protein>
<organism evidence="13 15">
    <name type="scientific">Dracunculus medinensis</name>
    <name type="common">Guinea worm</name>
    <dbReference type="NCBI Taxonomy" id="318479"/>
    <lineage>
        <taxon>Eukaryota</taxon>
        <taxon>Metazoa</taxon>
        <taxon>Ecdysozoa</taxon>
        <taxon>Nematoda</taxon>
        <taxon>Chromadorea</taxon>
        <taxon>Rhabditida</taxon>
        <taxon>Spirurina</taxon>
        <taxon>Dracunculoidea</taxon>
        <taxon>Dracunculidae</taxon>
        <taxon>Dracunculus</taxon>
    </lineage>
</organism>
<evidence type="ECO:0000256" key="6">
    <source>
        <dbReference type="ARBA" id="ARBA00023027"/>
    </source>
</evidence>
<evidence type="ECO:0000256" key="1">
    <source>
        <dbReference type="ARBA" id="ARBA00005109"/>
    </source>
</evidence>
<dbReference type="GO" id="GO:0006574">
    <property type="term" value="P:L-valine catabolic process"/>
    <property type="evidence" value="ECO:0007669"/>
    <property type="project" value="UniProtKB-UniPathway"/>
</dbReference>
<dbReference type="EC" id="1.1.1.31" evidence="3 9"/>
<dbReference type="OrthoDB" id="435038at2759"/>
<dbReference type="Proteomes" id="UP000038040">
    <property type="component" value="Unplaced"/>
</dbReference>
<dbReference type="InterPro" id="IPR029154">
    <property type="entry name" value="HIBADH-like_NADP-bd"/>
</dbReference>
<comment type="pathway">
    <text evidence="1 9">Amino-acid degradation; L-valine degradation.</text>
</comment>
<dbReference type="GO" id="GO:0051287">
    <property type="term" value="F:NAD binding"/>
    <property type="evidence" value="ECO:0007669"/>
    <property type="project" value="InterPro"/>
</dbReference>
<keyword evidence="6 9" id="KW-0520">NAD</keyword>
<dbReference type="GO" id="GO:0008442">
    <property type="term" value="F:3-hydroxyisobutyrate dehydrogenase activity"/>
    <property type="evidence" value="ECO:0007669"/>
    <property type="project" value="UniProtKB-EC"/>
</dbReference>